<dbReference type="GeneID" id="95350450"/>
<dbReference type="KEGG" id="laca:LAC1533_2367"/>
<evidence type="ECO:0008006" key="5">
    <source>
        <dbReference type="Google" id="ProtNLM"/>
    </source>
</evidence>
<name>A0A0R2K3W7_9LACO</name>
<evidence type="ECO:0000313" key="1">
    <source>
        <dbReference type="EMBL" id="KRN81194.1"/>
    </source>
</evidence>
<dbReference type="OrthoDB" id="5419659at2"/>
<dbReference type="Proteomes" id="UP000051491">
    <property type="component" value="Unassembled WGS sequence"/>
</dbReference>
<organism evidence="1 3">
    <name type="scientific">Ligilactobacillus acidipiscis</name>
    <dbReference type="NCBI Taxonomy" id="89059"/>
    <lineage>
        <taxon>Bacteria</taxon>
        <taxon>Bacillati</taxon>
        <taxon>Bacillota</taxon>
        <taxon>Bacilli</taxon>
        <taxon>Lactobacillales</taxon>
        <taxon>Lactobacillaceae</taxon>
        <taxon>Ligilactobacillus</taxon>
    </lineage>
</organism>
<sequence length="84" mass="9735">MEETFVAYPIVITPEKNNEYYQYLVFLPDFGTYCQANSIIEALRVAVKFIRDYALTNELPPMKLELPHSIGEQLVTFVNLEMSN</sequence>
<proteinExistence type="predicted"/>
<evidence type="ECO:0000313" key="2">
    <source>
        <dbReference type="EMBL" id="SFV41793.1"/>
    </source>
</evidence>
<gene>
    <name evidence="1" type="ORF">IV43_GL002044</name>
    <name evidence="2" type="ORF">LAC1533_2367</name>
</gene>
<reference evidence="2" key="2">
    <citation type="submission" date="2016-11" db="EMBL/GenBank/DDBJ databases">
        <authorList>
            <person name="Jaros S."/>
            <person name="Januszkiewicz K."/>
            <person name="Wedrychowicz H."/>
        </authorList>
    </citation>
    <scope>NUCLEOTIDE SEQUENCE [LARGE SCALE GENOMIC DNA]</scope>
    <source>
        <strain evidence="2">ACA-DC 1533</strain>
    </source>
</reference>
<reference evidence="1 3" key="1">
    <citation type="journal article" date="2015" name="Genome Announc.">
        <title>Expanding the biotechnology potential of lactobacilli through comparative genomics of 213 strains and associated genera.</title>
        <authorList>
            <person name="Sun Z."/>
            <person name="Harris H.M."/>
            <person name="McCann A."/>
            <person name="Guo C."/>
            <person name="Argimon S."/>
            <person name="Zhang W."/>
            <person name="Yang X."/>
            <person name="Jeffery I.B."/>
            <person name="Cooney J.C."/>
            <person name="Kagawa T.F."/>
            <person name="Liu W."/>
            <person name="Song Y."/>
            <person name="Salvetti E."/>
            <person name="Wrobel A."/>
            <person name="Rasinkangas P."/>
            <person name="Parkhill J."/>
            <person name="Rea M.C."/>
            <person name="O'Sullivan O."/>
            <person name="Ritari J."/>
            <person name="Douillard F.P."/>
            <person name="Paul Ross R."/>
            <person name="Yang R."/>
            <person name="Briner A.E."/>
            <person name="Felis G.E."/>
            <person name="de Vos W.M."/>
            <person name="Barrangou R."/>
            <person name="Klaenhammer T.R."/>
            <person name="Caufield P.W."/>
            <person name="Cui Y."/>
            <person name="Zhang H."/>
            <person name="O'Toole P.W."/>
        </authorList>
    </citation>
    <scope>NUCLEOTIDE SEQUENCE [LARGE SCALE GENOMIC DNA]</scope>
    <source>
        <strain evidence="1 3">DSM 15353</strain>
    </source>
</reference>
<dbReference type="Proteomes" id="UP000190935">
    <property type="component" value="Chromosome I"/>
</dbReference>
<dbReference type="AlphaFoldDB" id="A0A0R2K3W7"/>
<dbReference type="EMBL" id="LT630287">
    <property type="protein sequence ID" value="SFV41793.1"/>
    <property type="molecule type" value="Genomic_DNA"/>
</dbReference>
<dbReference type="EMBL" id="JQBK01000079">
    <property type="protein sequence ID" value="KRN81194.1"/>
    <property type="molecule type" value="Genomic_DNA"/>
</dbReference>
<reference evidence="4" key="3">
    <citation type="submission" date="2016-11" db="EMBL/GenBank/DDBJ databases">
        <authorList>
            <person name="Papadimitriou K."/>
        </authorList>
    </citation>
    <scope>NUCLEOTIDE SEQUENCE [LARGE SCALE GENOMIC DNA]</scope>
    <source>
        <strain evidence="4">ACA-DC 1533</strain>
    </source>
</reference>
<dbReference type="RefSeq" id="WP_056988145.1">
    <property type="nucleotide sequence ID" value="NZ_JQBK01000079.1"/>
</dbReference>
<protein>
    <recommendedName>
        <fullName evidence="5">HicB-like antitoxin of toxin-antitoxin system domain-containing protein</fullName>
    </recommendedName>
</protein>
<accession>A0A0R2K3W7</accession>
<evidence type="ECO:0000313" key="4">
    <source>
        <dbReference type="Proteomes" id="UP000190935"/>
    </source>
</evidence>
<dbReference type="PATRIC" id="fig|89059.3.peg.2161"/>
<evidence type="ECO:0000313" key="3">
    <source>
        <dbReference type="Proteomes" id="UP000051491"/>
    </source>
</evidence>